<sequence length="69" mass="7803">MVRNFEIFVGGAPVFSSTGSGLKYMVDHATDFVFVISRARGICYIGFLMAQNKPRYKTICPWEVHIEIS</sequence>
<protein>
    <submittedName>
        <fullName evidence="1">Uncharacterized protein</fullName>
    </submittedName>
</protein>
<keyword evidence="2" id="KW-1185">Reference proteome</keyword>
<evidence type="ECO:0000313" key="2">
    <source>
        <dbReference type="Proteomes" id="UP000187455"/>
    </source>
</evidence>
<dbReference type="AlphaFoldDB" id="A0A1R0GSY5"/>
<organism evidence="1 2">
    <name type="scientific">Smittium mucronatum</name>
    <dbReference type="NCBI Taxonomy" id="133383"/>
    <lineage>
        <taxon>Eukaryota</taxon>
        <taxon>Fungi</taxon>
        <taxon>Fungi incertae sedis</taxon>
        <taxon>Zoopagomycota</taxon>
        <taxon>Kickxellomycotina</taxon>
        <taxon>Harpellomycetes</taxon>
        <taxon>Harpellales</taxon>
        <taxon>Legeriomycetaceae</taxon>
        <taxon>Smittium</taxon>
    </lineage>
</organism>
<gene>
    <name evidence="1" type="ORF">AYI68_g5922</name>
</gene>
<reference evidence="1 2" key="1">
    <citation type="journal article" date="2016" name="Mol. Biol. Evol.">
        <title>Genome-Wide Survey of Gut Fungi (Harpellales) Reveals the First Horizontally Transferred Ubiquitin Gene from a Mosquito Host.</title>
        <authorList>
            <person name="Wang Y."/>
            <person name="White M.M."/>
            <person name="Kvist S."/>
            <person name="Moncalvo J.M."/>
        </authorList>
    </citation>
    <scope>NUCLEOTIDE SEQUENCE [LARGE SCALE GENOMIC DNA]</scope>
    <source>
        <strain evidence="1 2">ALG-7-W6</strain>
    </source>
</reference>
<comment type="caution">
    <text evidence="1">The sequence shown here is derived from an EMBL/GenBank/DDBJ whole genome shotgun (WGS) entry which is preliminary data.</text>
</comment>
<accession>A0A1R0GSY5</accession>
<evidence type="ECO:0000313" key="1">
    <source>
        <dbReference type="EMBL" id="OLY79989.1"/>
    </source>
</evidence>
<name>A0A1R0GSY5_9FUNG</name>
<proteinExistence type="predicted"/>
<dbReference type="EMBL" id="LSSL01003891">
    <property type="protein sequence ID" value="OLY79989.1"/>
    <property type="molecule type" value="Genomic_DNA"/>
</dbReference>
<dbReference type="Proteomes" id="UP000187455">
    <property type="component" value="Unassembled WGS sequence"/>
</dbReference>